<evidence type="ECO:0000256" key="1">
    <source>
        <dbReference type="ARBA" id="ARBA00004286"/>
    </source>
</evidence>
<keyword evidence="3" id="KW-0488">Methylation</keyword>
<dbReference type="CDD" id="cd00074">
    <property type="entry name" value="HFD_H2A"/>
    <property type="match status" value="1"/>
</dbReference>
<comment type="subcellular location">
    <subcellularLocation>
        <location evidence="1">Chromosome</location>
    </subcellularLocation>
</comment>
<dbReference type="Proteomes" id="UP000002494">
    <property type="component" value="Chromosome 17"/>
</dbReference>
<dbReference type="Ensembl" id="ENSRNOT00000117731.2">
    <property type="protein sequence ID" value="ENSRNOP00000083083.2"/>
    <property type="gene ID" value="ENSRNOG00000011523.10"/>
</dbReference>
<feature type="compositionally biased region" description="Basic and acidic residues" evidence="8">
    <location>
        <begin position="240"/>
        <end position="249"/>
    </location>
</feature>
<evidence type="ECO:0000256" key="8">
    <source>
        <dbReference type="SAM" id="MobiDB-lite"/>
    </source>
</evidence>
<dbReference type="AlphaFoldDB" id="A0A8I5ZW79"/>
<evidence type="ECO:0000256" key="5">
    <source>
        <dbReference type="ARBA" id="ARBA00023125"/>
    </source>
</evidence>
<dbReference type="Pfam" id="PF16211">
    <property type="entry name" value="Histone_H2A_C"/>
    <property type="match status" value="1"/>
</dbReference>
<dbReference type="CTD" id="9555"/>
<dbReference type="GO" id="GO:0030527">
    <property type="term" value="F:structural constituent of chromatin"/>
    <property type="evidence" value="ECO:0007669"/>
    <property type="project" value="InterPro"/>
</dbReference>
<organism evidence="11 12">
    <name type="scientific">Rattus norvegicus</name>
    <name type="common">Rat</name>
    <dbReference type="NCBI Taxonomy" id="10116"/>
    <lineage>
        <taxon>Eukaryota</taxon>
        <taxon>Metazoa</taxon>
        <taxon>Chordata</taxon>
        <taxon>Craniata</taxon>
        <taxon>Vertebrata</taxon>
        <taxon>Euteleostomi</taxon>
        <taxon>Mammalia</taxon>
        <taxon>Eutheria</taxon>
        <taxon>Euarchontoglires</taxon>
        <taxon>Glires</taxon>
        <taxon>Rodentia</taxon>
        <taxon>Myomorpha</taxon>
        <taxon>Muroidea</taxon>
        <taxon>Muridae</taxon>
        <taxon>Murinae</taxon>
        <taxon>Rattus</taxon>
    </lineage>
</organism>
<dbReference type="PRINTS" id="PR00620">
    <property type="entry name" value="HISTONEH2A"/>
</dbReference>
<name>A0A8I5ZW79_RAT</name>
<keyword evidence="6" id="KW-0539">Nucleus</keyword>
<evidence type="ECO:0000313" key="11">
    <source>
        <dbReference type="Ensembl" id="ENSRNOP00000083083.2"/>
    </source>
</evidence>
<evidence type="ECO:0000256" key="4">
    <source>
        <dbReference type="ARBA" id="ARBA00022843"/>
    </source>
</evidence>
<dbReference type="InterPro" id="IPR032454">
    <property type="entry name" value="Histone_H2A_C"/>
</dbReference>
<evidence type="ECO:0000256" key="3">
    <source>
        <dbReference type="ARBA" id="ARBA00022481"/>
    </source>
</evidence>
<dbReference type="InterPro" id="IPR002119">
    <property type="entry name" value="Histone_H2A"/>
</dbReference>
<dbReference type="InterPro" id="IPR007125">
    <property type="entry name" value="H2A/H2B/H3"/>
</dbReference>
<protein>
    <submittedName>
        <fullName evidence="11">MacroH2A.1 histone</fullName>
    </submittedName>
</protein>
<dbReference type="GO" id="GO:0003677">
    <property type="term" value="F:DNA binding"/>
    <property type="evidence" value="ECO:0007669"/>
    <property type="project" value="UniProtKB-KW"/>
</dbReference>
<dbReference type="GO" id="GO:0046982">
    <property type="term" value="F:protein heterodimerization activity"/>
    <property type="evidence" value="ECO:0007669"/>
    <property type="project" value="InterPro"/>
</dbReference>
<evidence type="ECO:0000256" key="6">
    <source>
        <dbReference type="ARBA" id="ARBA00023242"/>
    </source>
</evidence>
<feature type="region of interest" description="Disordered" evidence="8">
    <location>
        <begin position="240"/>
        <end position="275"/>
    </location>
</feature>
<evidence type="ECO:0000313" key="13">
    <source>
        <dbReference type="RGD" id="621462"/>
    </source>
</evidence>
<dbReference type="InterPro" id="IPR009072">
    <property type="entry name" value="Histone-fold"/>
</dbReference>
<evidence type="ECO:0000256" key="7">
    <source>
        <dbReference type="ARBA" id="ARBA00023269"/>
    </source>
</evidence>
<feature type="domain" description="Histone H2A C-terminal" evidence="10">
    <location>
        <begin position="89"/>
        <end position="123"/>
    </location>
</feature>
<feature type="domain" description="Core Histone H2A/H2B/H3" evidence="9">
    <location>
        <begin position="5"/>
        <end position="85"/>
    </location>
</feature>
<keyword evidence="12" id="KW-1185">Reference proteome</keyword>
<keyword evidence="7" id="KW-0544">Nucleosome core</keyword>
<feature type="region of interest" description="Disordered" evidence="8">
    <location>
        <begin position="128"/>
        <end position="181"/>
    </location>
</feature>
<evidence type="ECO:0000256" key="2">
    <source>
        <dbReference type="ARBA" id="ARBA00022454"/>
    </source>
</evidence>
<dbReference type="Pfam" id="PF00125">
    <property type="entry name" value="Histone"/>
    <property type="match status" value="1"/>
</dbReference>
<sequence length="343" mass="36381">MSSRGGKKKSTKTSRSAKAGVIFPVGRMLRYIKKGHPKYRIGVGAPVYMAAVLEYLTAEILELAGNAARDNKKGRVTPRHILLAVANDEELNQLLKGVTIASGGVLPNIHPELLAKKRGSKGKLEAIITPPPAKKAKSPSQKKPVAKKTGGKKGARKSKKKQGEVSKAASADSTTEGAPTDGFTVLSTKSLFLGQKVGICSAVCSRAPRAGGQGRGELRFLGVTQLSRQNSSRVALEVTPGRDECRKDQQAGSGDSARVQEGECTQTRSSHWGPVPLSSAREGGACEEWAAHQVVWAVQGEGSSWSWWALLLIRGAGLFLDQLTGIEGSPLSHQATPRASCLF</sequence>
<dbReference type="GeneTree" id="ENSGT00940000159541"/>
<reference evidence="11" key="1">
    <citation type="submission" date="2024-01" db="EMBL/GenBank/DDBJ databases">
        <title>GRCr8: a new rat reference genome assembly contstructed from accurate long reads and long range scaffolding.</title>
        <authorList>
            <person name="Doris P.A."/>
            <person name="Kalbfleisch T."/>
            <person name="Li K."/>
            <person name="Howe K."/>
            <person name="Wood J."/>
        </authorList>
    </citation>
    <scope>NUCLEOTIDE SEQUENCE [LARGE SCALE GENOMIC DNA]</scope>
    <source>
        <strain evidence="11">Brown Norway</strain>
    </source>
</reference>
<reference evidence="11" key="2">
    <citation type="submission" date="2025-08" db="UniProtKB">
        <authorList>
            <consortium name="Ensembl"/>
        </authorList>
    </citation>
    <scope>IDENTIFICATION</scope>
    <source>
        <strain evidence="11">Brown Norway</strain>
    </source>
</reference>
<feature type="compositionally biased region" description="Basic residues" evidence="8">
    <location>
        <begin position="144"/>
        <end position="160"/>
    </location>
</feature>
<dbReference type="SMART" id="SM00414">
    <property type="entry name" value="H2A"/>
    <property type="match status" value="1"/>
</dbReference>
<evidence type="ECO:0000313" key="12">
    <source>
        <dbReference type="Proteomes" id="UP000002494"/>
    </source>
</evidence>
<accession>A0A8I5ZW79</accession>
<proteinExistence type="evidence at protein level"/>
<reference evidence="11" key="3">
    <citation type="submission" date="2025-09" db="UniProtKB">
        <authorList>
            <consortium name="Ensembl"/>
        </authorList>
    </citation>
    <scope>IDENTIFICATION</scope>
    <source>
        <strain evidence="11">Brown Norway</strain>
    </source>
</reference>
<dbReference type="GO" id="GO:0005634">
    <property type="term" value="C:nucleus"/>
    <property type="evidence" value="ECO:0007669"/>
    <property type="project" value="UniProtKB-SubCell"/>
</dbReference>
<keyword evidence="4" id="KW-0832">Ubl conjugation</keyword>
<dbReference type="GO" id="GO:0000786">
    <property type="term" value="C:nucleosome"/>
    <property type="evidence" value="ECO:0007669"/>
    <property type="project" value="UniProtKB-KW"/>
</dbReference>
<gene>
    <name evidence="11 13" type="primary">Macroh2a1</name>
</gene>
<evidence type="ECO:0000259" key="9">
    <source>
        <dbReference type="Pfam" id="PF00125"/>
    </source>
</evidence>
<dbReference type="SUPFAM" id="SSF47113">
    <property type="entry name" value="Histone-fold"/>
    <property type="match status" value="1"/>
</dbReference>
<keyword evidence="14" id="KW-1267">Proteomics identification</keyword>
<evidence type="ECO:0000259" key="10">
    <source>
        <dbReference type="Pfam" id="PF16211"/>
    </source>
</evidence>
<dbReference type="Gene3D" id="1.10.20.10">
    <property type="entry name" value="Histone, subunit A"/>
    <property type="match status" value="1"/>
</dbReference>
<evidence type="ECO:0007829" key="14">
    <source>
        <dbReference type="PeptideAtlas" id="A0A8I5ZW79"/>
    </source>
</evidence>
<dbReference type="RGD" id="621462">
    <property type="gene designation" value="Macroh2a1"/>
</dbReference>
<keyword evidence="2" id="KW-0158">Chromosome</keyword>
<keyword evidence="5" id="KW-0238">DNA-binding</keyword>
<dbReference type="PANTHER" id="PTHR23430">
    <property type="entry name" value="HISTONE H2A"/>
    <property type="match status" value="1"/>
</dbReference>